<evidence type="ECO:0000256" key="1">
    <source>
        <dbReference type="SAM" id="Phobius"/>
    </source>
</evidence>
<protein>
    <recommendedName>
        <fullName evidence="4">Thermopsin</fullName>
    </recommendedName>
</protein>
<name>A0AAX4L4C6_9CREN</name>
<evidence type="ECO:0000313" key="3">
    <source>
        <dbReference type="Proteomes" id="UP001432202"/>
    </source>
</evidence>
<dbReference type="EMBL" id="CP146016">
    <property type="protein sequence ID" value="WWQ61512.1"/>
    <property type="molecule type" value="Genomic_DNA"/>
</dbReference>
<dbReference type="RefSeq" id="WP_338603965.1">
    <property type="nucleotide sequence ID" value="NZ_CP146016.1"/>
</dbReference>
<keyword evidence="3" id="KW-1185">Reference proteome</keyword>
<gene>
    <name evidence="2" type="ORF">V6M85_05410</name>
</gene>
<accession>A0AAX4L4C6</accession>
<keyword evidence="1" id="KW-1133">Transmembrane helix</keyword>
<reference evidence="2 3" key="1">
    <citation type="submission" date="2024-02" db="EMBL/GenBank/DDBJ databases">
        <title>STSV induces naive adaptation in Sulfolobus.</title>
        <authorList>
            <person name="Xiang X."/>
            <person name="Song M."/>
        </authorList>
    </citation>
    <scope>NUCLEOTIDE SEQUENCE [LARGE SCALE GENOMIC DNA]</scope>
    <source>
        <strain evidence="2 3">RT2</strain>
    </source>
</reference>
<evidence type="ECO:0008006" key="4">
    <source>
        <dbReference type="Google" id="ProtNLM"/>
    </source>
</evidence>
<proteinExistence type="predicted"/>
<dbReference type="Proteomes" id="UP001432202">
    <property type="component" value="Chromosome"/>
</dbReference>
<keyword evidence="1" id="KW-0812">Transmembrane</keyword>
<evidence type="ECO:0000313" key="2">
    <source>
        <dbReference type="EMBL" id="WWQ61512.1"/>
    </source>
</evidence>
<dbReference type="AlphaFoldDB" id="A0AAX4L4C6"/>
<organism evidence="2 3">
    <name type="scientific">Sulfolobus tengchongensis</name>
    <dbReference type="NCBI Taxonomy" id="207809"/>
    <lineage>
        <taxon>Archaea</taxon>
        <taxon>Thermoproteota</taxon>
        <taxon>Thermoprotei</taxon>
        <taxon>Sulfolobales</taxon>
        <taxon>Sulfolobaceae</taxon>
        <taxon>Sulfolobus</taxon>
    </lineage>
</organism>
<sequence length="177" mass="19481">MNSNITLNFNSSSILVNAYVLAPYSYSIFINGNETNKVNLSLENVTYLDLNVTVIPQYAYLRVNVIGRGTVYMELYNGTIISVTNSSLIKLYNGSSILLEADGSLLNWSNGASNAMLWYNVNGNSTITAFFGSSGVVQSNGNIKPTINYTEIGLSLFAIGFFLLYKIYSKRDQDTNS</sequence>
<feature type="transmembrane region" description="Helical" evidence="1">
    <location>
        <begin position="149"/>
        <end position="168"/>
    </location>
</feature>
<dbReference type="GeneID" id="89336184"/>
<keyword evidence="1" id="KW-0472">Membrane</keyword>